<sequence length="172" mass="19595">MMQTEHKIVGETVTTPIIKYPTAFLEYLTTLLDFVCDSNIRIYHRTEAASCATAFMRKDLVNDEKYGKKFWNRVAVSLGEFMHLCFATLKKNDVKPRFFAYIMRMMLAFAHAASPSQKKILNEKIGADLSSLITDGKLVENDKKMKNVNSSIQYICNRGLVAALSQLERLIT</sequence>
<gene>
    <name evidence="1" type="ORF">AB6A40_008739</name>
</gene>
<dbReference type="Proteomes" id="UP001608902">
    <property type="component" value="Unassembled WGS sequence"/>
</dbReference>
<evidence type="ECO:0000313" key="2">
    <source>
        <dbReference type="Proteomes" id="UP001608902"/>
    </source>
</evidence>
<reference evidence="1 2" key="1">
    <citation type="submission" date="2024-08" db="EMBL/GenBank/DDBJ databases">
        <title>Gnathostoma spinigerum genome.</title>
        <authorList>
            <person name="Gonzalez-Bertolin B."/>
            <person name="Monzon S."/>
            <person name="Zaballos A."/>
            <person name="Jimenez P."/>
            <person name="Dekumyoy P."/>
            <person name="Varona S."/>
            <person name="Cuesta I."/>
            <person name="Sumanam S."/>
            <person name="Adisakwattana P."/>
            <person name="Gasser R.B."/>
            <person name="Hernandez-Gonzalez A."/>
            <person name="Young N.D."/>
            <person name="Perteguer M.J."/>
        </authorList>
    </citation>
    <scope>NUCLEOTIDE SEQUENCE [LARGE SCALE GENOMIC DNA]</scope>
    <source>
        <strain evidence="1">AL3</strain>
        <tissue evidence="1">Liver</tissue>
    </source>
</reference>
<protein>
    <submittedName>
        <fullName evidence="1">Uncharacterized protein</fullName>
    </submittedName>
</protein>
<accession>A0ABD6ER66</accession>
<comment type="caution">
    <text evidence="1">The sequence shown here is derived from an EMBL/GenBank/DDBJ whole genome shotgun (WGS) entry which is preliminary data.</text>
</comment>
<name>A0ABD6ER66_9BILA</name>
<keyword evidence="2" id="KW-1185">Reference proteome</keyword>
<organism evidence="1 2">
    <name type="scientific">Gnathostoma spinigerum</name>
    <dbReference type="NCBI Taxonomy" id="75299"/>
    <lineage>
        <taxon>Eukaryota</taxon>
        <taxon>Metazoa</taxon>
        <taxon>Ecdysozoa</taxon>
        <taxon>Nematoda</taxon>
        <taxon>Chromadorea</taxon>
        <taxon>Rhabditida</taxon>
        <taxon>Spirurina</taxon>
        <taxon>Gnathostomatomorpha</taxon>
        <taxon>Gnathostomatoidea</taxon>
        <taxon>Gnathostomatidae</taxon>
        <taxon>Gnathostoma</taxon>
    </lineage>
</organism>
<proteinExistence type="predicted"/>
<dbReference type="EMBL" id="JBGFUD010008349">
    <property type="protein sequence ID" value="MFH4982030.1"/>
    <property type="molecule type" value="Genomic_DNA"/>
</dbReference>
<evidence type="ECO:0000313" key="1">
    <source>
        <dbReference type="EMBL" id="MFH4982030.1"/>
    </source>
</evidence>
<dbReference type="AlphaFoldDB" id="A0ABD6ER66"/>